<feature type="domain" description="DUF6802" evidence="2">
    <location>
        <begin position="122"/>
        <end position="193"/>
    </location>
</feature>
<accession>A0A558BTK5</accession>
<dbReference type="RefSeq" id="WP_144590902.1">
    <property type="nucleotide sequence ID" value="NZ_VJWX01000271.1"/>
</dbReference>
<sequence length="234" mass="24518">MWIDDTGGADTADAGHEGEMEISVDGHNYTAEENYDLNHDGVNDTVKMENSDGTITAYVDTDGDGHADEYVHTDTQGNVVEMARFDASTGTWVDDHDQSGGGSHTPDSQAGHQGDIMVDTPQGTVDAGHATIDSNHDGTPDTVQVTDEQGDTILFTDTNGDGNADVETVVTPSGEHHTYEHTGPGQWTETGGGGHGVAAEVPADSDQLWGGGHDTVVEGVAKIDSVTGQWISQN</sequence>
<comment type="caution">
    <text evidence="3">The sequence shown here is derived from an EMBL/GenBank/DDBJ whole genome shotgun (WGS) entry which is preliminary data.</text>
</comment>
<evidence type="ECO:0000259" key="2">
    <source>
        <dbReference type="Pfam" id="PF20615"/>
    </source>
</evidence>
<dbReference type="InterPro" id="IPR046543">
    <property type="entry name" value="DUF6802"/>
</dbReference>
<reference evidence="3 4" key="1">
    <citation type="submission" date="2019-07" db="EMBL/GenBank/DDBJ databases">
        <authorList>
            <person name="Duangmal K."/>
            <person name="Teo W.F.A."/>
        </authorList>
    </citation>
    <scope>NUCLEOTIDE SEQUENCE [LARGE SCALE GENOMIC DNA]</scope>
    <source>
        <strain evidence="3 4">TBRC 6029</strain>
    </source>
</reference>
<proteinExistence type="predicted"/>
<gene>
    <name evidence="3" type="ORF">FNH05_23625</name>
</gene>
<dbReference type="SUPFAM" id="SSF69318">
    <property type="entry name" value="Integrin alpha N-terminal domain"/>
    <property type="match status" value="1"/>
</dbReference>
<reference evidence="3 4" key="2">
    <citation type="submission" date="2019-08" db="EMBL/GenBank/DDBJ databases">
        <title>Amycolatopsis acidicola sp. nov., isolated from peat swamp forest soil.</title>
        <authorList>
            <person name="Srisuk N."/>
        </authorList>
    </citation>
    <scope>NUCLEOTIDE SEQUENCE [LARGE SCALE GENOMIC DNA]</scope>
    <source>
        <strain evidence="3 4">TBRC 6029</strain>
    </source>
</reference>
<dbReference type="Pfam" id="PF20615">
    <property type="entry name" value="DUF6802"/>
    <property type="match status" value="1"/>
</dbReference>
<organism evidence="3 4">
    <name type="scientific">Amycolatopsis rhizosphaerae</name>
    <dbReference type="NCBI Taxonomy" id="2053003"/>
    <lineage>
        <taxon>Bacteria</taxon>
        <taxon>Bacillati</taxon>
        <taxon>Actinomycetota</taxon>
        <taxon>Actinomycetes</taxon>
        <taxon>Pseudonocardiales</taxon>
        <taxon>Pseudonocardiaceae</taxon>
        <taxon>Amycolatopsis</taxon>
    </lineage>
</organism>
<evidence type="ECO:0000256" key="1">
    <source>
        <dbReference type="SAM" id="MobiDB-lite"/>
    </source>
</evidence>
<evidence type="ECO:0000313" key="3">
    <source>
        <dbReference type="EMBL" id="TVT39860.1"/>
    </source>
</evidence>
<dbReference type="OrthoDB" id="3371160at2"/>
<feature type="region of interest" description="Disordered" evidence="1">
    <location>
        <begin position="91"/>
        <end position="142"/>
    </location>
</feature>
<dbReference type="AlphaFoldDB" id="A0A558BTK5"/>
<keyword evidence="4" id="KW-1185">Reference proteome</keyword>
<evidence type="ECO:0000313" key="4">
    <source>
        <dbReference type="Proteomes" id="UP000320011"/>
    </source>
</evidence>
<dbReference type="EMBL" id="VJWX01000271">
    <property type="protein sequence ID" value="TVT39860.1"/>
    <property type="molecule type" value="Genomic_DNA"/>
</dbReference>
<dbReference type="Proteomes" id="UP000320011">
    <property type="component" value="Unassembled WGS sequence"/>
</dbReference>
<protein>
    <recommendedName>
        <fullName evidence="2">DUF6802 domain-containing protein</fullName>
    </recommendedName>
</protein>
<dbReference type="InterPro" id="IPR028994">
    <property type="entry name" value="Integrin_alpha_N"/>
</dbReference>
<name>A0A558BTK5_9PSEU</name>